<dbReference type="OrthoDB" id="7460248at2759"/>
<sequence>METCQCEKYYQIIDTVKLFTPGTMHPIFPRITVPENSCVAWVCNKTNHKDTRPSKPKLISTDTEAKQTNEPLETKWIPVIPGVISQKLVNESKTLHAPF</sequence>
<proteinExistence type="predicted"/>
<gene>
    <name evidence="1" type="ORF">GWI33_003002</name>
</gene>
<dbReference type="AlphaFoldDB" id="A0A834INE1"/>
<evidence type="ECO:0000313" key="2">
    <source>
        <dbReference type="Proteomes" id="UP000625711"/>
    </source>
</evidence>
<name>A0A834INE1_RHYFE</name>
<dbReference type="EMBL" id="JAACXV010000183">
    <property type="protein sequence ID" value="KAF7282202.1"/>
    <property type="molecule type" value="Genomic_DNA"/>
</dbReference>
<comment type="caution">
    <text evidence="1">The sequence shown here is derived from an EMBL/GenBank/DDBJ whole genome shotgun (WGS) entry which is preliminary data.</text>
</comment>
<dbReference type="Proteomes" id="UP000625711">
    <property type="component" value="Unassembled WGS sequence"/>
</dbReference>
<evidence type="ECO:0000313" key="1">
    <source>
        <dbReference type="EMBL" id="KAF7282202.1"/>
    </source>
</evidence>
<organism evidence="1 2">
    <name type="scientific">Rhynchophorus ferrugineus</name>
    <name type="common">Red palm weevil</name>
    <name type="synonym">Curculio ferrugineus</name>
    <dbReference type="NCBI Taxonomy" id="354439"/>
    <lineage>
        <taxon>Eukaryota</taxon>
        <taxon>Metazoa</taxon>
        <taxon>Ecdysozoa</taxon>
        <taxon>Arthropoda</taxon>
        <taxon>Hexapoda</taxon>
        <taxon>Insecta</taxon>
        <taxon>Pterygota</taxon>
        <taxon>Neoptera</taxon>
        <taxon>Endopterygota</taxon>
        <taxon>Coleoptera</taxon>
        <taxon>Polyphaga</taxon>
        <taxon>Cucujiformia</taxon>
        <taxon>Curculionidae</taxon>
        <taxon>Dryophthorinae</taxon>
        <taxon>Rhynchophorus</taxon>
    </lineage>
</organism>
<accession>A0A834INE1</accession>
<reference evidence="1" key="1">
    <citation type="submission" date="2020-08" db="EMBL/GenBank/DDBJ databases">
        <title>Genome sequencing and assembly of the red palm weevil Rhynchophorus ferrugineus.</title>
        <authorList>
            <person name="Dias G.B."/>
            <person name="Bergman C.M."/>
            <person name="Manee M."/>
        </authorList>
    </citation>
    <scope>NUCLEOTIDE SEQUENCE</scope>
    <source>
        <strain evidence="1">AA-2017</strain>
        <tissue evidence="1">Whole larva</tissue>
    </source>
</reference>
<keyword evidence="2" id="KW-1185">Reference proteome</keyword>
<protein>
    <submittedName>
        <fullName evidence="1">Uncharacterized protein</fullName>
    </submittedName>
</protein>